<dbReference type="AlphaFoldDB" id="A0A829QH16"/>
<dbReference type="GO" id="GO:0005829">
    <property type="term" value="C:cytosol"/>
    <property type="evidence" value="ECO:0007669"/>
    <property type="project" value="TreeGrafter"/>
</dbReference>
<name>A0A829QH16_9MYCO</name>
<accession>A0A829QH16</accession>
<dbReference type="GO" id="GO:0006433">
    <property type="term" value="P:prolyl-tRNA aminoacylation"/>
    <property type="evidence" value="ECO:0007669"/>
    <property type="project" value="TreeGrafter"/>
</dbReference>
<organism evidence="2 3">
    <name type="scientific">Mycobacteroides abscessus 1948</name>
    <dbReference type="NCBI Taxonomy" id="1299323"/>
    <lineage>
        <taxon>Bacteria</taxon>
        <taxon>Bacillati</taxon>
        <taxon>Actinomycetota</taxon>
        <taxon>Actinomycetes</taxon>
        <taxon>Mycobacteriales</taxon>
        <taxon>Mycobacteriaceae</taxon>
        <taxon>Mycobacteroides</taxon>
        <taxon>Mycobacteroides abscessus</taxon>
    </lineage>
</organism>
<dbReference type="InterPro" id="IPR050062">
    <property type="entry name" value="Pro-tRNA_synthetase"/>
</dbReference>
<dbReference type="GO" id="GO:0004827">
    <property type="term" value="F:proline-tRNA ligase activity"/>
    <property type="evidence" value="ECO:0007669"/>
    <property type="project" value="UniProtKB-EC"/>
</dbReference>
<dbReference type="InterPro" id="IPR045864">
    <property type="entry name" value="aa-tRNA-synth_II/BPL/LPL"/>
</dbReference>
<dbReference type="PANTHER" id="PTHR42753:SF2">
    <property type="entry name" value="PROLINE--TRNA LIGASE"/>
    <property type="match status" value="1"/>
</dbReference>
<dbReference type="EMBL" id="JAOH01000002">
    <property type="protein sequence ID" value="EUA61770.1"/>
    <property type="molecule type" value="Genomic_DNA"/>
</dbReference>
<dbReference type="Gene3D" id="3.30.930.10">
    <property type="entry name" value="Bira Bifunctional Protein, Domain 2"/>
    <property type="match status" value="1"/>
</dbReference>
<evidence type="ECO:0000313" key="3">
    <source>
        <dbReference type="Proteomes" id="UP000021210"/>
    </source>
</evidence>
<dbReference type="SUPFAM" id="SSF55681">
    <property type="entry name" value="Class II aaRS and biotin synthetases"/>
    <property type="match status" value="1"/>
</dbReference>
<gene>
    <name evidence="2" type="ORF">I542_1913</name>
</gene>
<comment type="caution">
    <text evidence="2">The sequence shown here is derived from an EMBL/GenBank/DDBJ whole genome shotgun (WGS) entry which is preliminary data.</text>
</comment>
<protein>
    <submittedName>
        <fullName evidence="2">Prolyl-tRNA synthetase domain protein</fullName>
        <ecNumber evidence="2">6.1.1.15</ecNumber>
    </submittedName>
</protein>
<evidence type="ECO:0000313" key="2">
    <source>
        <dbReference type="EMBL" id="EUA61770.1"/>
    </source>
</evidence>
<keyword evidence="2" id="KW-0030">Aminoacyl-tRNA synthetase</keyword>
<dbReference type="Proteomes" id="UP000021210">
    <property type="component" value="Unassembled WGS sequence"/>
</dbReference>
<dbReference type="PANTHER" id="PTHR42753">
    <property type="entry name" value="MITOCHONDRIAL RIBOSOME PROTEIN L39/PROLYL-TRNA LIGASE FAMILY MEMBER"/>
    <property type="match status" value="1"/>
</dbReference>
<reference evidence="2 3" key="1">
    <citation type="submission" date="2013-12" db="EMBL/GenBank/DDBJ databases">
        <authorList>
            <person name="Zelazny A."/>
            <person name="Olivier K."/>
            <person name="Holland S."/>
            <person name="Lenaerts A."/>
            <person name="Ordway D."/>
            <person name="DeGroote M.A."/>
            <person name="Parker T."/>
            <person name="Sizemore C."/>
            <person name="Tallon L.J."/>
            <person name="Sadzewicz L.K."/>
            <person name="Sengamalay N."/>
            <person name="Fraser C.M."/>
            <person name="Hine E."/>
            <person name="Shefchek K.A."/>
            <person name="Das S.P."/>
            <person name="Tettelin H."/>
        </authorList>
    </citation>
    <scope>NUCLEOTIDE SEQUENCE [LARGE SCALE GENOMIC DNA]</scope>
    <source>
        <strain evidence="2 3">1948</strain>
    </source>
</reference>
<feature type="region of interest" description="Disordered" evidence="1">
    <location>
        <begin position="78"/>
        <end position="106"/>
    </location>
</feature>
<keyword evidence="2" id="KW-0436">Ligase</keyword>
<evidence type="ECO:0000256" key="1">
    <source>
        <dbReference type="SAM" id="MobiDB-lite"/>
    </source>
</evidence>
<dbReference type="EC" id="6.1.1.15" evidence="2"/>
<sequence>MITRLSELFVRTLRDDPADAEVPSHKLLIRAGYVRPVAPGVYSWLPLGLRVLRKIENIVREEMNAIGGQEILLPALLPRARPTRPRTGGPSTGIRCSGSRTAATTT</sequence>
<proteinExistence type="predicted"/>